<dbReference type="SMART" id="SM00220">
    <property type="entry name" value="S_TKc"/>
    <property type="match status" value="1"/>
</dbReference>
<keyword evidence="3 9" id="KW-0418">Kinase</keyword>
<proteinExistence type="inferred from homology"/>
<feature type="domain" description="Protein kinase" evidence="8">
    <location>
        <begin position="5"/>
        <end position="304"/>
    </location>
</feature>
<dbReference type="InterPro" id="IPR050339">
    <property type="entry name" value="CC_SR_Kinase"/>
</dbReference>
<dbReference type="GO" id="GO:0005524">
    <property type="term" value="F:ATP binding"/>
    <property type="evidence" value="ECO:0007669"/>
    <property type="project" value="UniProtKB-UniRule"/>
</dbReference>
<evidence type="ECO:0000313" key="9">
    <source>
        <dbReference type="EMBL" id="KAF1994370.1"/>
    </source>
</evidence>
<feature type="non-terminal residue" evidence="9">
    <location>
        <position position="323"/>
    </location>
</feature>
<evidence type="ECO:0000313" key="10">
    <source>
        <dbReference type="Proteomes" id="UP000799779"/>
    </source>
</evidence>
<dbReference type="AlphaFoldDB" id="A0A6A5VY84"/>
<keyword evidence="4 6" id="KW-0067">ATP-binding</keyword>
<feature type="non-terminal residue" evidence="9">
    <location>
        <position position="1"/>
    </location>
</feature>
<dbReference type="GO" id="GO:0005737">
    <property type="term" value="C:cytoplasm"/>
    <property type="evidence" value="ECO:0007669"/>
    <property type="project" value="TreeGrafter"/>
</dbReference>
<evidence type="ECO:0000256" key="6">
    <source>
        <dbReference type="PROSITE-ProRule" id="PRU10141"/>
    </source>
</evidence>
<protein>
    <submittedName>
        <fullName evidence="9">Kinase-like protein</fullName>
    </submittedName>
</protein>
<evidence type="ECO:0000256" key="1">
    <source>
        <dbReference type="ARBA" id="ARBA00022679"/>
    </source>
</evidence>
<keyword evidence="10" id="KW-1185">Reference proteome</keyword>
<dbReference type="PROSITE" id="PS00107">
    <property type="entry name" value="PROTEIN_KINASE_ATP"/>
    <property type="match status" value="1"/>
</dbReference>
<dbReference type="SUPFAM" id="SSF56112">
    <property type="entry name" value="Protein kinase-like (PK-like)"/>
    <property type="match status" value="1"/>
</dbReference>
<dbReference type="EMBL" id="ML977662">
    <property type="protein sequence ID" value="KAF1994370.1"/>
    <property type="molecule type" value="Genomic_DNA"/>
</dbReference>
<evidence type="ECO:0000256" key="3">
    <source>
        <dbReference type="ARBA" id="ARBA00022777"/>
    </source>
</evidence>
<dbReference type="CDD" id="cd00180">
    <property type="entry name" value="PKc"/>
    <property type="match status" value="1"/>
</dbReference>
<sequence>SASRYKVIKKLGQGGNGVVELAKDRRVGTLVAIKTLSHSRARNYVPNEVKILDQLGQHANITQYHTAFMQAEKDDGTGKLFSKIVFEYASLGDLHTYINTNYKKAPVPEMFLWHILHEISAGLAHMHSLGIIHGDLKPMNILCLPSPSNSLWPALKIADFGTSVVQPPVDIPRAHMGTMGFIPPESAKFYGPETDIFALGCSIHLVAHKFGPWKEAKSRGVNDRTWLALQQSAIPRNVPHLEVYKTMLVWMGKHDLVVKPLNSWTKGTARRWSKLLNYIMLRALDEQWESRISAEGLMAVVPALQNFALKALQWGHADLLDFF</sequence>
<dbReference type="InterPro" id="IPR000719">
    <property type="entry name" value="Prot_kinase_dom"/>
</dbReference>
<dbReference type="GO" id="GO:0005634">
    <property type="term" value="C:nucleus"/>
    <property type="evidence" value="ECO:0007669"/>
    <property type="project" value="TreeGrafter"/>
</dbReference>
<dbReference type="Proteomes" id="UP000799779">
    <property type="component" value="Unassembled WGS sequence"/>
</dbReference>
<dbReference type="Gene3D" id="1.10.510.10">
    <property type="entry name" value="Transferase(Phosphotransferase) domain 1"/>
    <property type="match status" value="1"/>
</dbReference>
<keyword evidence="7" id="KW-0723">Serine/threonine-protein kinase</keyword>
<dbReference type="InterPro" id="IPR011009">
    <property type="entry name" value="Kinase-like_dom_sf"/>
</dbReference>
<organism evidence="9 10">
    <name type="scientific">Amniculicola lignicola CBS 123094</name>
    <dbReference type="NCBI Taxonomy" id="1392246"/>
    <lineage>
        <taxon>Eukaryota</taxon>
        <taxon>Fungi</taxon>
        <taxon>Dikarya</taxon>
        <taxon>Ascomycota</taxon>
        <taxon>Pezizomycotina</taxon>
        <taxon>Dothideomycetes</taxon>
        <taxon>Pleosporomycetidae</taxon>
        <taxon>Pleosporales</taxon>
        <taxon>Amniculicolaceae</taxon>
        <taxon>Amniculicola</taxon>
    </lineage>
</organism>
<dbReference type="Pfam" id="PF00069">
    <property type="entry name" value="Pkinase"/>
    <property type="match status" value="1"/>
</dbReference>
<dbReference type="InterPro" id="IPR017441">
    <property type="entry name" value="Protein_kinase_ATP_BS"/>
</dbReference>
<reference evidence="9" key="1">
    <citation type="journal article" date="2020" name="Stud. Mycol.">
        <title>101 Dothideomycetes genomes: a test case for predicting lifestyles and emergence of pathogens.</title>
        <authorList>
            <person name="Haridas S."/>
            <person name="Albert R."/>
            <person name="Binder M."/>
            <person name="Bloem J."/>
            <person name="Labutti K."/>
            <person name="Salamov A."/>
            <person name="Andreopoulos B."/>
            <person name="Baker S."/>
            <person name="Barry K."/>
            <person name="Bills G."/>
            <person name="Bluhm B."/>
            <person name="Cannon C."/>
            <person name="Castanera R."/>
            <person name="Culley D."/>
            <person name="Daum C."/>
            <person name="Ezra D."/>
            <person name="Gonzalez J."/>
            <person name="Henrissat B."/>
            <person name="Kuo A."/>
            <person name="Liang C."/>
            <person name="Lipzen A."/>
            <person name="Lutzoni F."/>
            <person name="Magnuson J."/>
            <person name="Mondo S."/>
            <person name="Nolan M."/>
            <person name="Ohm R."/>
            <person name="Pangilinan J."/>
            <person name="Park H.-J."/>
            <person name="Ramirez L."/>
            <person name="Alfaro M."/>
            <person name="Sun H."/>
            <person name="Tritt A."/>
            <person name="Yoshinaga Y."/>
            <person name="Zwiers L.-H."/>
            <person name="Turgeon B."/>
            <person name="Goodwin S."/>
            <person name="Spatafora J."/>
            <person name="Crous P."/>
            <person name="Grigoriev I."/>
        </authorList>
    </citation>
    <scope>NUCLEOTIDE SEQUENCE</scope>
    <source>
        <strain evidence="9">CBS 123094</strain>
    </source>
</reference>
<evidence type="ECO:0000259" key="8">
    <source>
        <dbReference type="PROSITE" id="PS50011"/>
    </source>
</evidence>
<dbReference type="GO" id="GO:0004674">
    <property type="term" value="F:protein serine/threonine kinase activity"/>
    <property type="evidence" value="ECO:0007669"/>
    <property type="project" value="UniProtKB-KW"/>
</dbReference>
<accession>A0A6A5VY84</accession>
<dbReference type="PANTHER" id="PTHR11042">
    <property type="entry name" value="EUKARYOTIC TRANSLATION INITIATION FACTOR 2-ALPHA KINASE EIF2-ALPHA KINASE -RELATED"/>
    <property type="match status" value="1"/>
</dbReference>
<feature type="binding site" evidence="6">
    <location>
        <position position="34"/>
    </location>
    <ligand>
        <name>ATP</name>
        <dbReference type="ChEBI" id="CHEBI:30616"/>
    </ligand>
</feature>
<evidence type="ECO:0000256" key="5">
    <source>
        <dbReference type="ARBA" id="ARBA00037982"/>
    </source>
</evidence>
<keyword evidence="2 6" id="KW-0547">Nucleotide-binding</keyword>
<dbReference type="PROSITE" id="PS00108">
    <property type="entry name" value="PROTEIN_KINASE_ST"/>
    <property type="match status" value="1"/>
</dbReference>
<evidence type="ECO:0000256" key="4">
    <source>
        <dbReference type="ARBA" id="ARBA00022840"/>
    </source>
</evidence>
<keyword evidence="1" id="KW-0808">Transferase</keyword>
<comment type="similarity">
    <text evidence="5">Belongs to the protein kinase superfamily. Ser/Thr protein kinase family. GCN2 subfamily.</text>
</comment>
<evidence type="ECO:0000256" key="7">
    <source>
        <dbReference type="RuleBase" id="RU000304"/>
    </source>
</evidence>
<name>A0A6A5VY84_9PLEO</name>
<evidence type="ECO:0000256" key="2">
    <source>
        <dbReference type="ARBA" id="ARBA00022741"/>
    </source>
</evidence>
<dbReference type="InterPro" id="IPR008271">
    <property type="entry name" value="Ser/Thr_kinase_AS"/>
</dbReference>
<dbReference type="PROSITE" id="PS50011">
    <property type="entry name" value="PROTEIN_KINASE_DOM"/>
    <property type="match status" value="1"/>
</dbReference>
<dbReference type="OrthoDB" id="310217at2759"/>
<gene>
    <name evidence="9" type="ORF">P154DRAFT_411121</name>
</gene>